<dbReference type="InterPro" id="IPR036388">
    <property type="entry name" value="WH-like_DNA-bd_sf"/>
</dbReference>
<dbReference type="Gene3D" id="1.10.10.10">
    <property type="entry name" value="Winged helix-like DNA-binding domain superfamily/Winged helix DNA-binding domain"/>
    <property type="match status" value="1"/>
</dbReference>
<keyword evidence="1" id="KW-0805">Transcription regulation</keyword>
<dbReference type="InterPro" id="IPR001789">
    <property type="entry name" value="Sig_transdc_resp-reg_receiver"/>
</dbReference>
<keyword evidence="2" id="KW-0238">DNA-binding</keyword>
<dbReference type="InterPro" id="IPR000792">
    <property type="entry name" value="Tscrpt_reg_LuxR_C"/>
</dbReference>
<dbReference type="Gene3D" id="3.40.50.2300">
    <property type="match status" value="1"/>
</dbReference>
<evidence type="ECO:0000256" key="2">
    <source>
        <dbReference type="ARBA" id="ARBA00023125"/>
    </source>
</evidence>
<feature type="modified residue" description="4-aspartylphosphate" evidence="4">
    <location>
        <position position="69"/>
    </location>
</feature>
<dbReference type="CDD" id="cd06170">
    <property type="entry name" value="LuxR_C_like"/>
    <property type="match status" value="1"/>
</dbReference>
<dbReference type="PROSITE" id="PS50043">
    <property type="entry name" value="HTH_LUXR_2"/>
    <property type="match status" value="1"/>
</dbReference>
<evidence type="ECO:0000259" key="5">
    <source>
        <dbReference type="PROSITE" id="PS50043"/>
    </source>
</evidence>
<feature type="domain" description="HTH luxR-type" evidence="5">
    <location>
        <begin position="152"/>
        <end position="217"/>
    </location>
</feature>
<dbReference type="PROSITE" id="PS50110">
    <property type="entry name" value="RESPONSE_REGULATORY"/>
    <property type="match status" value="1"/>
</dbReference>
<dbReference type="EMBL" id="JAQGEF010000008">
    <property type="protein sequence ID" value="MDA3614898.1"/>
    <property type="molecule type" value="Genomic_DNA"/>
</dbReference>
<dbReference type="PANTHER" id="PTHR44688">
    <property type="entry name" value="DNA-BINDING TRANSCRIPTIONAL ACTIVATOR DEVR_DOSR"/>
    <property type="match status" value="1"/>
</dbReference>
<evidence type="ECO:0000313" key="8">
    <source>
        <dbReference type="Proteomes" id="UP001210231"/>
    </source>
</evidence>
<feature type="domain" description="Response regulatory" evidence="6">
    <location>
        <begin position="15"/>
        <end position="134"/>
    </location>
</feature>
<dbReference type="SMART" id="SM00421">
    <property type="entry name" value="HTH_LUXR"/>
    <property type="match status" value="1"/>
</dbReference>
<evidence type="ECO:0000256" key="1">
    <source>
        <dbReference type="ARBA" id="ARBA00023015"/>
    </source>
</evidence>
<gene>
    <name evidence="7" type="ORF">O3P16_08770</name>
</gene>
<dbReference type="SUPFAM" id="SSF52172">
    <property type="entry name" value="CheY-like"/>
    <property type="match status" value="1"/>
</dbReference>
<evidence type="ECO:0000313" key="7">
    <source>
        <dbReference type="EMBL" id="MDA3614898.1"/>
    </source>
</evidence>
<dbReference type="Proteomes" id="UP001210231">
    <property type="component" value="Unassembled WGS sequence"/>
</dbReference>
<evidence type="ECO:0000259" key="6">
    <source>
        <dbReference type="PROSITE" id="PS50110"/>
    </source>
</evidence>
<reference evidence="7 8" key="1">
    <citation type="submission" date="2022-12" db="EMBL/GenBank/DDBJ databases">
        <title>Chitinophagaceae gen. sp. nov., a new member of the family Chitinophagaceae, isolated from soil in a chemical factory.</title>
        <authorList>
            <person name="Ke Z."/>
        </authorList>
    </citation>
    <scope>NUCLEOTIDE SEQUENCE [LARGE SCALE GENOMIC DNA]</scope>
    <source>
        <strain evidence="7 8">LY-5</strain>
    </source>
</reference>
<dbReference type="RefSeq" id="WP_407031222.1">
    <property type="nucleotide sequence ID" value="NZ_JAQGEF010000008.1"/>
</dbReference>
<dbReference type="Pfam" id="PF00196">
    <property type="entry name" value="GerE"/>
    <property type="match status" value="1"/>
</dbReference>
<dbReference type="InterPro" id="IPR016032">
    <property type="entry name" value="Sig_transdc_resp-reg_C-effctor"/>
</dbReference>
<keyword evidence="8" id="KW-1185">Reference proteome</keyword>
<keyword evidence="4" id="KW-0597">Phosphoprotein</keyword>
<dbReference type="PANTHER" id="PTHR44688:SF16">
    <property type="entry name" value="DNA-BINDING TRANSCRIPTIONAL ACTIVATOR DEVR_DOSR"/>
    <property type="match status" value="1"/>
</dbReference>
<sequence length="219" mass="24678">MKLHHKSLANWHNNTALVLDDHSLFTESFSALLEKTGLFSSVTGFSEESLFVENLVSVNSKSEAYIFLDYYLKDNTSQSLISYTRKVLKHAKIIVVSSITNPILINNVLSYKIDGFLSKTSSFSEVVECIKCIQQKQQYISGHIQKELASFDNDIKLPFSAREIEILNHFAMGLSVNATAETMLLSPHTIVSHRRKMMGKTNSKSIAELLAYARKIDLI</sequence>
<keyword evidence="3" id="KW-0804">Transcription</keyword>
<comment type="caution">
    <text evidence="7">The sequence shown here is derived from an EMBL/GenBank/DDBJ whole genome shotgun (WGS) entry which is preliminary data.</text>
</comment>
<protein>
    <submittedName>
        <fullName evidence="7">Response regulator transcription factor</fullName>
    </submittedName>
</protein>
<dbReference type="SUPFAM" id="SSF46894">
    <property type="entry name" value="C-terminal effector domain of the bipartite response regulators"/>
    <property type="match status" value="1"/>
</dbReference>
<evidence type="ECO:0000256" key="3">
    <source>
        <dbReference type="ARBA" id="ARBA00023163"/>
    </source>
</evidence>
<organism evidence="7 8">
    <name type="scientific">Polluticaenibacter yanchengensis</name>
    <dbReference type="NCBI Taxonomy" id="3014562"/>
    <lineage>
        <taxon>Bacteria</taxon>
        <taxon>Pseudomonadati</taxon>
        <taxon>Bacteroidota</taxon>
        <taxon>Chitinophagia</taxon>
        <taxon>Chitinophagales</taxon>
        <taxon>Chitinophagaceae</taxon>
        <taxon>Polluticaenibacter</taxon>
    </lineage>
</organism>
<accession>A0ABT4UJ82</accession>
<proteinExistence type="predicted"/>
<name>A0ABT4UJ82_9BACT</name>
<dbReference type="InterPro" id="IPR011006">
    <property type="entry name" value="CheY-like_superfamily"/>
</dbReference>
<evidence type="ECO:0000256" key="4">
    <source>
        <dbReference type="PROSITE-ProRule" id="PRU00169"/>
    </source>
</evidence>